<evidence type="ECO:0000313" key="2">
    <source>
        <dbReference type="EMBL" id="KAK5529682.1"/>
    </source>
</evidence>
<comment type="caution">
    <text evidence="2">The sequence shown here is derived from an EMBL/GenBank/DDBJ whole genome shotgun (WGS) entry which is preliminary data.</text>
</comment>
<proteinExistence type="inferred from homology"/>
<dbReference type="Gene3D" id="3.50.30.50">
    <property type="entry name" value="Putative cyclase"/>
    <property type="match status" value="1"/>
</dbReference>
<name>A0AAV9PXR7_9PEZI</name>
<dbReference type="Proteomes" id="UP001345827">
    <property type="component" value="Unassembled WGS sequence"/>
</dbReference>
<gene>
    <name evidence="2" type="ORF">LTR25_009461</name>
</gene>
<reference evidence="2 3" key="1">
    <citation type="submission" date="2023-06" db="EMBL/GenBank/DDBJ databases">
        <title>Black Yeasts Isolated from many extreme environments.</title>
        <authorList>
            <person name="Coleine C."/>
            <person name="Stajich J.E."/>
            <person name="Selbmann L."/>
        </authorList>
    </citation>
    <scope>NUCLEOTIDE SEQUENCE [LARGE SCALE GENOMIC DNA]</scope>
    <source>
        <strain evidence="2 3">CCFEE 5887</strain>
    </source>
</reference>
<protein>
    <recommendedName>
        <fullName evidence="4">Cyclase</fullName>
    </recommendedName>
</protein>
<evidence type="ECO:0000313" key="3">
    <source>
        <dbReference type="Proteomes" id="UP001345827"/>
    </source>
</evidence>
<dbReference type="PANTHER" id="PTHR34861:SF9">
    <property type="entry name" value="CYCLASE"/>
    <property type="match status" value="1"/>
</dbReference>
<dbReference type="PANTHER" id="PTHR34861">
    <property type="match status" value="1"/>
</dbReference>
<dbReference type="SUPFAM" id="SSF102198">
    <property type="entry name" value="Putative cyclase"/>
    <property type="match status" value="1"/>
</dbReference>
<sequence length="337" mass="38313">MSSFADLPKWDELEDKKRYWPAKPGSRDEGLGMLRYLTPAHVARVVKQEVRTGQRVGGKTEMDDLYYACADMGFVSGTAGFNRFPCEHQIVPIPNYEGIAWDDIWRFNPQASSQWDGFRHYSADMGDGTRKWYGGTTSDEISQGKSDRIGVGHWAQQGIAARGVFIDYVSYAEKRGLETNGMVGHAITLEQVKEIAEECNITFQHGDIFFLRCGFTKTWESLTLEQKQDYRTQTQAHKHRHSGLIQSEAVARFMWENHVVAVAGDGVSFEVRPNRDNEWSMHNYCLAGWGVPIGEMFDLERLADLCKDLKRWTFFVTSSPLNHPRAVASPPNIMAIF</sequence>
<organism evidence="2 3">
    <name type="scientific">Vermiconidia calcicola</name>
    <dbReference type="NCBI Taxonomy" id="1690605"/>
    <lineage>
        <taxon>Eukaryota</taxon>
        <taxon>Fungi</taxon>
        <taxon>Dikarya</taxon>
        <taxon>Ascomycota</taxon>
        <taxon>Pezizomycotina</taxon>
        <taxon>Dothideomycetes</taxon>
        <taxon>Dothideomycetidae</taxon>
        <taxon>Mycosphaerellales</taxon>
        <taxon>Extremaceae</taxon>
        <taxon>Vermiconidia</taxon>
    </lineage>
</organism>
<dbReference type="InterPro" id="IPR037175">
    <property type="entry name" value="KFase_sf"/>
</dbReference>
<dbReference type="GO" id="GO:0019441">
    <property type="term" value="P:L-tryptophan catabolic process to kynurenine"/>
    <property type="evidence" value="ECO:0007669"/>
    <property type="project" value="InterPro"/>
</dbReference>
<dbReference type="EMBL" id="JAXLQG010000021">
    <property type="protein sequence ID" value="KAK5529682.1"/>
    <property type="molecule type" value="Genomic_DNA"/>
</dbReference>
<dbReference type="InterPro" id="IPR007325">
    <property type="entry name" value="KFase/CYL"/>
</dbReference>
<keyword evidence="3" id="KW-1185">Reference proteome</keyword>
<accession>A0AAV9PXR7</accession>
<evidence type="ECO:0008006" key="4">
    <source>
        <dbReference type="Google" id="ProtNLM"/>
    </source>
</evidence>
<comment type="similarity">
    <text evidence="1">Belongs to the Cyclase 1 superfamily.</text>
</comment>
<evidence type="ECO:0000256" key="1">
    <source>
        <dbReference type="ARBA" id="ARBA00007865"/>
    </source>
</evidence>
<dbReference type="Pfam" id="PF04199">
    <property type="entry name" value="Cyclase"/>
    <property type="match status" value="1"/>
</dbReference>
<dbReference type="AlphaFoldDB" id="A0AAV9PXR7"/>
<dbReference type="GO" id="GO:0004061">
    <property type="term" value="F:arylformamidase activity"/>
    <property type="evidence" value="ECO:0007669"/>
    <property type="project" value="InterPro"/>
</dbReference>